<dbReference type="EMBL" id="VSSQ01087068">
    <property type="protein sequence ID" value="MPN34172.1"/>
    <property type="molecule type" value="Genomic_DNA"/>
</dbReference>
<evidence type="ECO:0000256" key="1">
    <source>
        <dbReference type="SAM" id="MobiDB-lite"/>
    </source>
</evidence>
<comment type="caution">
    <text evidence="2">The sequence shown here is derived from an EMBL/GenBank/DDBJ whole genome shotgun (WGS) entry which is preliminary data.</text>
</comment>
<reference evidence="2" key="1">
    <citation type="submission" date="2019-08" db="EMBL/GenBank/DDBJ databases">
        <authorList>
            <person name="Kucharzyk K."/>
            <person name="Murdoch R.W."/>
            <person name="Higgins S."/>
            <person name="Loffler F."/>
        </authorList>
    </citation>
    <scope>NUCLEOTIDE SEQUENCE</scope>
</reference>
<gene>
    <name evidence="2" type="ORF">SDC9_181665</name>
</gene>
<organism evidence="2">
    <name type="scientific">bioreactor metagenome</name>
    <dbReference type="NCBI Taxonomy" id="1076179"/>
    <lineage>
        <taxon>unclassified sequences</taxon>
        <taxon>metagenomes</taxon>
        <taxon>ecological metagenomes</taxon>
    </lineage>
</organism>
<dbReference type="AlphaFoldDB" id="A0A645H740"/>
<accession>A0A645H740</accession>
<protein>
    <submittedName>
        <fullName evidence="2">Uncharacterized protein</fullName>
    </submittedName>
</protein>
<proteinExistence type="predicted"/>
<sequence>MNGHGYKLPDRVDHRHYAHIQVAAPMHQGGVAHHLGQAVGERHEEARQTQGDNPLDSARLQLQGLPAQPQGRTPACQKKQHPNRRGALTDDGGQGRAPDSHIQSKNENRIQYNVEHRAQRHREHADPAEALGVDKGIEAQTDHHKQRAQQVHAQIGVGVYNGHVAGPKQKENRPAE</sequence>
<evidence type="ECO:0000313" key="2">
    <source>
        <dbReference type="EMBL" id="MPN34172.1"/>
    </source>
</evidence>
<feature type="region of interest" description="Disordered" evidence="1">
    <location>
        <begin position="66"/>
        <end position="106"/>
    </location>
</feature>
<name>A0A645H740_9ZZZZ</name>